<evidence type="ECO:0000256" key="6">
    <source>
        <dbReference type="ARBA" id="ARBA00022989"/>
    </source>
</evidence>
<keyword evidence="4" id="KW-0812">Transmembrane</keyword>
<evidence type="ECO:0000256" key="7">
    <source>
        <dbReference type="ARBA" id="ARBA00023010"/>
    </source>
</evidence>
<dbReference type="EMBL" id="BARW01009018">
    <property type="protein sequence ID" value="GAI75122.1"/>
    <property type="molecule type" value="Genomic_DNA"/>
</dbReference>
<evidence type="ECO:0000256" key="5">
    <source>
        <dbReference type="ARBA" id="ARBA00022927"/>
    </source>
</evidence>
<evidence type="ECO:0000256" key="1">
    <source>
        <dbReference type="ARBA" id="ARBA00004162"/>
    </source>
</evidence>
<keyword evidence="6" id="KW-1133">Transmembrane helix</keyword>
<keyword evidence="5" id="KW-0653">Protein transport</keyword>
<evidence type="ECO:0000256" key="4">
    <source>
        <dbReference type="ARBA" id="ARBA00022692"/>
    </source>
</evidence>
<keyword evidence="7" id="KW-0811">Translocation</keyword>
<dbReference type="InterPro" id="IPR003369">
    <property type="entry name" value="TatA/B/E"/>
</dbReference>
<proteinExistence type="predicted"/>
<comment type="caution">
    <text evidence="10">The sequence shown here is derived from an EMBL/GenBank/DDBJ whole genome shotgun (WGS) entry which is preliminary data.</text>
</comment>
<accession>X1R2Z5</accession>
<dbReference type="PANTHER" id="PTHR42982">
    <property type="entry name" value="SEC-INDEPENDENT PROTEIN TRANSLOCASE PROTEIN TATA"/>
    <property type="match status" value="1"/>
</dbReference>
<evidence type="ECO:0000256" key="2">
    <source>
        <dbReference type="ARBA" id="ARBA00022448"/>
    </source>
</evidence>
<protein>
    <recommendedName>
        <fullName evidence="11">Twin-arginine translocase TatA/TatE family subunit</fullName>
    </recommendedName>
</protein>
<dbReference type="GO" id="GO:0043953">
    <property type="term" value="P:protein transport by the Tat complex"/>
    <property type="evidence" value="ECO:0007669"/>
    <property type="project" value="InterPro"/>
</dbReference>
<keyword evidence="3" id="KW-1003">Cell membrane</keyword>
<evidence type="ECO:0000256" key="3">
    <source>
        <dbReference type="ARBA" id="ARBA00022475"/>
    </source>
</evidence>
<evidence type="ECO:0000256" key="9">
    <source>
        <dbReference type="SAM" id="Coils"/>
    </source>
</evidence>
<feature type="coiled-coil region" evidence="9">
    <location>
        <begin position="35"/>
        <end position="62"/>
    </location>
</feature>
<organism evidence="10">
    <name type="scientific">marine sediment metagenome</name>
    <dbReference type="NCBI Taxonomy" id="412755"/>
    <lineage>
        <taxon>unclassified sequences</taxon>
        <taxon>metagenomes</taxon>
        <taxon>ecological metagenomes</taxon>
    </lineage>
</organism>
<gene>
    <name evidence="10" type="ORF">S12H4_18291</name>
</gene>
<evidence type="ECO:0008006" key="11">
    <source>
        <dbReference type="Google" id="ProtNLM"/>
    </source>
</evidence>
<dbReference type="InterPro" id="IPR006312">
    <property type="entry name" value="TatA/E"/>
</dbReference>
<keyword evidence="2" id="KW-0813">Transport</keyword>
<sequence length="68" mass="7496">MLGTPEMIVIAIVAIIFLFGATKVPQLARSFGQAMGEFKKARREAELNYKKFEESVTGSEEETSKKAA</sequence>
<keyword evidence="8" id="KW-0472">Membrane</keyword>
<dbReference type="Pfam" id="PF02416">
    <property type="entry name" value="TatA_B_E"/>
    <property type="match status" value="1"/>
</dbReference>
<comment type="subcellular location">
    <subcellularLocation>
        <location evidence="1">Cell membrane</location>
        <topology evidence="1">Single-pass membrane protein</topology>
    </subcellularLocation>
</comment>
<name>X1R2Z5_9ZZZZ</name>
<dbReference type="GO" id="GO:0005886">
    <property type="term" value="C:plasma membrane"/>
    <property type="evidence" value="ECO:0007669"/>
    <property type="project" value="UniProtKB-SubCell"/>
</dbReference>
<feature type="non-terminal residue" evidence="10">
    <location>
        <position position="68"/>
    </location>
</feature>
<evidence type="ECO:0000256" key="8">
    <source>
        <dbReference type="ARBA" id="ARBA00023136"/>
    </source>
</evidence>
<evidence type="ECO:0000313" key="10">
    <source>
        <dbReference type="EMBL" id="GAI75122.1"/>
    </source>
</evidence>
<dbReference type="Gene3D" id="1.20.5.3310">
    <property type="match status" value="1"/>
</dbReference>
<reference evidence="10" key="1">
    <citation type="journal article" date="2014" name="Front. Microbiol.">
        <title>High frequency of phylogenetically diverse reductive dehalogenase-homologous genes in deep subseafloor sedimentary metagenomes.</title>
        <authorList>
            <person name="Kawai M."/>
            <person name="Futagami T."/>
            <person name="Toyoda A."/>
            <person name="Takaki Y."/>
            <person name="Nishi S."/>
            <person name="Hori S."/>
            <person name="Arai W."/>
            <person name="Tsubouchi T."/>
            <person name="Morono Y."/>
            <person name="Uchiyama I."/>
            <person name="Ito T."/>
            <person name="Fujiyama A."/>
            <person name="Inagaki F."/>
            <person name="Takami H."/>
        </authorList>
    </citation>
    <scope>NUCLEOTIDE SEQUENCE</scope>
    <source>
        <strain evidence="10">Expedition CK06-06</strain>
    </source>
</reference>
<keyword evidence="9" id="KW-0175">Coiled coil</keyword>
<dbReference type="PANTHER" id="PTHR42982:SF1">
    <property type="entry name" value="SEC-INDEPENDENT PROTEIN TRANSLOCASE PROTEIN TATA"/>
    <property type="match status" value="1"/>
</dbReference>
<dbReference type="AlphaFoldDB" id="X1R2Z5"/>
<dbReference type="NCBIfam" id="TIGR01411">
    <property type="entry name" value="tatAE"/>
    <property type="match status" value="1"/>
</dbReference>